<dbReference type="InterPro" id="IPR043502">
    <property type="entry name" value="DNA/RNA_pol_sf"/>
</dbReference>
<evidence type="ECO:0000313" key="2">
    <source>
        <dbReference type="EMBL" id="JAA55814.1"/>
    </source>
</evidence>
<dbReference type="CDD" id="cd09076">
    <property type="entry name" value="L1-EN"/>
    <property type="match status" value="1"/>
</dbReference>
<dbReference type="PROSITE" id="PS50878">
    <property type="entry name" value="RT_POL"/>
    <property type="match status" value="1"/>
</dbReference>
<dbReference type="Pfam" id="PF00078">
    <property type="entry name" value="RVT_1"/>
    <property type="match status" value="1"/>
</dbReference>
<dbReference type="GO" id="GO:0003824">
    <property type="term" value="F:catalytic activity"/>
    <property type="evidence" value="ECO:0007669"/>
    <property type="project" value="InterPro"/>
</dbReference>
<organism evidence="2">
    <name type="scientific">Rhipicephalus pulchellus</name>
    <name type="common">Yellow backed tick</name>
    <name type="synonym">Dermacentor pulchellus</name>
    <dbReference type="NCBI Taxonomy" id="72859"/>
    <lineage>
        <taxon>Eukaryota</taxon>
        <taxon>Metazoa</taxon>
        <taxon>Ecdysozoa</taxon>
        <taxon>Arthropoda</taxon>
        <taxon>Chelicerata</taxon>
        <taxon>Arachnida</taxon>
        <taxon>Acari</taxon>
        <taxon>Parasitiformes</taxon>
        <taxon>Ixodida</taxon>
        <taxon>Ixodoidea</taxon>
        <taxon>Ixodidae</taxon>
        <taxon>Rhipicephalinae</taxon>
        <taxon>Rhipicephalus</taxon>
        <taxon>Rhipicephalus</taxon>
    </lineage>
</organism>
<dbReference type="Gene3D" id="3.60.10.10">
    <property type="entry name" value="Endonuclease/exonuclease/phosphatase"/>
    <property type="match status" value="1"/>
</dbReference>
<feature type="domain" description="Reverse transcriptase" evidence="1">
    <location>
        <begin position="496"/>
        <end position="768"/>
    </location>
</feature>
<dbReference type="InterPro" id="IPR000477">
    <property type="entry name" value="RT_dom"/>
</dbReference>
<name>L7LY76_RHIPC</name>
<dbReference type="GO" id="GO:0071897">
    <property type="term" value="P:DNA biosynthetic process"/>
    <property type="evidence" value="ECO:0007669"/>
    <property type="project" value="UniProtKB-ARBA"/>
</dbReference>
<reference evidence="2" key="2">
    <citation type="journal article" date="2015" name="J. Proteomics">
        <title>Sexual differences in the sialomes of the zebra tick, Rhipicephalus pulchellus.</title>
        <authorList>
            <person name="Tan A.W."/>
            <person name="Francischetti I.M."/>
            <person name="Slovak M."/>
            <person name="Kini R.M."/>
            <person name="Ribeiro J.M."/>
        </authorList>
    </citation>
    <scope>NUCLEOTIDE SEQUENCE</scope>
    <source>
        <tissue evidence="2">Salivary gland</tissue>
    </source>
</reference>
<dbReference type="SUPFAM" id="SSF56672">
    <property type="entry name" value="DNA/RNA polymerases"/>
    <property type="match status" value="1"/>
</dbReference>
<sequence>MATALTFPMCVATLNVRGLRNVRRQWQLRHVLEQYNIDVAAVQETKISSASDANLAIEIFRDYDVYISQARGASAGCFLLVRKLLNPTLMSLHVDGEGRLICCDLSFHSHAWRFVCVYAPSKVNDRKDFFLSLASLLNTHRNLIVLGDFNCVCDARDHSYITNRYDASAALLQQVMNDKNLIDVGAHAPSSVRFTHFQGVSHARLDRVYVSVNLWSHIHNYAVKPIFFTDHCLVAVSWGPQKFRKVPPNWELWKLNVQLLREECFVKIVNELLREVTQCRQLPIFAQWEMFKEKVKYEAIGISCELTQRKNAEKRYLYDLLHKLHAFESQEPGLYVDEINSVRAQIQKHDTEIYRGAMIRSRVTRFTDEEPTKTALGDEKRYALSKQILQIESDGYICTETCQIRAAFEEYYKNLFTAAELQDEYEEKADHFIALVPPLQEDDRLSVDGPITREEIRFAITTLQKNKTPGPDGLSGEFYIKFQDLLIPFLEQLFKEAYERGELPPSFYQGHTTLIPKSTDTEALKKVNGYRPISLCNVDYKIFAKLLTNRLQTVITKCVGDHQTCGIRGRSIQTNIHIARSVLECIDGSMDQVALLQIDLAKAFDKVQHAFLFRLLRHLQLGDVLYNGISLCYKKCTTRLIVNRTLSDIIELNSSVRQGCPLSPLLFAIYLEPLCLSVLLNRSIRGYRYEAEEIKVLAYADDIAFFCIDKPSVQEAVNITLRFCEIAGASINFDKSRGFWLGMWAQTPAVFSNIHWNASPMKYLGVPLDNYRNSGPHWTSAITAIRRKVSAWHGRDLSIFSRVKACNIFLASKLVYVLQVLHCSRVHIQAFHRIFACFIWCSSWEPMRRDNLFLPLEKGGLSLAHLFVRQLVLRFFYLKDVRHPFLLAVLRNRLSYHLPFLYVTTSVARESQLWGFLKEIVDTVNFLKARFTLQYLYNIDRTSLTAALVNNLFPEPVYRQPYLLFSGQDVLFRVRRMCVSPAAKTFFFKLHTATLPVKAWLNEKAIYVPWTVNCRLCNQPETIEHCFIHCRDAFYFWDILKRTIRKDLPITAHGIRFLPFKKSLTNNTPYDLFMLLGLYSLWKSRMIDRHAEPPRSTRSVFREEAAQVRSVVETFEPVPEWLTLLDACVCLPDF</sequence>
<dbReference type="AlphaFoldDB" id="L7LY76"/>
<dbReference type="InterPro" id="IPR036691">
    <property type="entry name" value="Endo/exonu/phosph_ase_sf"/>
</dbReference>
<proteinExistence type="evidence at transcript level"/>
<accession>L7LY76</accession>
<dbReference type="PANTHER" id="PTHR31635:SF196">
    <property type="entry name" value="REVERSE TRANSCRIPTASE DOMAIN-CONTAINING PROTEIN-RELATED"/>
    <property type="match status" value="1"/>
</dbReference>
<dbReference type="CDD" id="cd01650">
    <property type="entry name" value="RT_nLTR_like"/>
    <property type="match status" value="1"/>
</dbReference>
<dbReference type="Pfam" id="PF03372">
    <property type="entry name" value="Exo_endo_phos"/>
    <property type="match status" value="1"/>
</dbReference>
<dbReference type="EMBL" id="GACK01009220">
    <property type="protein sequence ID" value="JAA55814.1"/>
    <property type="molecule type" value="mRNA"/>
</dbReference>
<dbReference type="InterPro" id="IPR005135">
    <property type="entry name" value="Endo/exonuclease/phosphatase"/>
</dbReference>
<evidence type="ECO:0000259" key="1">
    <source>
        <dbReference type="PROSITE" id="PS50878"/>
    </source>
</evidence>
<dbReference type="SUPFAM" id="SSF56219">
    <property type="entry name" value="DNase I-like"/>
    <property type="match status" value="1"/>
</dbReference>
<dbReference type="PANTHER" id="PTHR31635">
    <property type="entry name" value="REVERSE TRANSCRIPTASE DOMAIN-CONTAINING PROTEIN-RELATED"/>
    <property type="match status" value="1"/>
</dbReference>
<reference evidence="2" key="1">
    <citation type="submission" date="2012-11" db="EMBL/GenBank/DDBJ databases">
        <authorList>
            <person name="Lucero-Rivera Y.E."/>
            <person name="Tovar-Ramirez D."/>
        </authorList>
    </citation>
    <scope>NUCLEOTIDE SEQUENCE</scope>
    <source>
        <tissue evidence="2">Salivary gland</tissue>
    </source>
</reference>
<protein>
    <submittedName>
        <fullName evidence="2">Putative tick transposon</fullName>
    </submittedName>
</protein>